<evidence type="ECO:0000313" key="5">
    <source>
        <dbReference type="Proteomes" id="UP001370490"/>
    </source>
</evidence>
<accession>A0AAN8V634</accession>
<name>A0AAN8V634_9MAGN</name>
<evidence type="ECO:0000259" key="3">
    <source>
        <dbReference type="Pfam" id="PF10033"/>
    </source>
</evidence>
<dbReference type="AlphaFoldDB" id="A0AAN8V634"/>
<organism evidence="4 5">
    <name type="scientific">Dillenia turbinata</name>
    <dbReference type="NCBI Taxonomy" id="194707"/>
    <lineage>
        <taxon>Eukaryota</taxon>
        <taxon>Viridiplantae</taxon>
        <taxon>Streptophyta</taxon>
        <taxon>Embryophyta</taxon>
        <taxon>Tracheophyta</taxon>
        <taxon>Spermatophyta</taxon>
        <taxon>Magnoliopsida</taxon>
        <taxon>eudicotyledons</taxon>
        <taxon>Gunneridae</taxon>
        <taxon>Pentapetalae</taxon>
        <taxon>Dilleniales</taxon>
        <taxon>Dilleniaceae</taxon>
        <taxon>Dillenia</taxon>
    </lineage>
</organism>
<sequence length="642" mass="71286">DLRTMASSHGNTHSEPAKIITNFFAKSLHIILESRSPYVSSRNYSGEQTASSPSSSSSSSSSIGPRDRWFNLALRDSVAALENIDLWRQSSLEPMVIDVILLKKPIDWDPVQCSPRRDIVRNFSQKEPYPSWNPEQEEFSSEAKREKIIERWIVQYESRKGRESSSGSKRPTSNSSHILYKKAILLFRSLYAMVRLLPAYKLFRELNSSGQIRTFTLAHRVSSFVEPFTHREKAEMQQFGFTPLDTSCGRLCVSVIYRSSLTDVSSEPSTPITHEFIPDYVGSPMADPLRRFPSLPVSQSSPSCSPFVRRHGWRYDLYRASPPLVSFSPSPTYSESRSSNPNSSTRHLPPISLPPHPPEANLSHKKDASFEEYCPSPPFSTSPSVSPPANIPGIHFSKALSRADSAPVTIPGSKFAYSPGLSNKQVLPPSPTLRGTKLSISKTEKDIGSEHTSAKLEKLLSLGKDESGRYEVKIPSNNSPRISFSRSSSRLSIPDDFDDSDFAAPFFVDDDDMMEPPSRPEFFNQKGHLNELLKPGGLFPVKSQDAAVGALVRMLKAAPPLHQDNSNSINLPQSSKPEIWNTTGESNQISKAPESSRTTGDAFEELNSYREMKQLLLKQGVRSQTFSDSSAAESSSRGIAGF</sequence>
<feature type="region of interest" description="Disordered" evidence="2">
    <location>
        <begin position="563"/>
        <end position="605"/>
    </location>
</feature>
<comment type="caution">
    <text evidence="4">The sequence shown here is derived from an EMBL/GenBank/DDBJ whole genome shotgun (WGS) entry which is preliminary data.</text>
</comment>
<feature type="compositionally biased region" description="Low complexity" evidence="2">
    <location>
        <begin position="474"/>
        <end position="491"/>
    </location>
</feature>
<keyword evidence="1" id="KW-0072">Autophagy</keyword>
<dbReference type="Gene3D" id="3.30.900.10">
    <property type="entry name" value="HORMA domain"/>
    <property type="match status" value="1"/>
</dbReference>
<dbReference type="Pfam" id="PF10033">
    <property type="entry name" value="ATG13"/>
    <property type="match status" value="1"/>
</dbReference>
<dbReference type="GO" id="GO:1990316">
    <property type="term" value="C:Atg1/ULK1 kinase complex"/>
    <property type="evidence" value="ECO:0007669"/>
    <property type="project" value="InterPro"/>
</dbReference>
<evidence type="ECO:0000313" key="4">
    <source>
        <dbReference type="EMBL" id="KAK6924216.1"/>
    </source>
</evidence>
<dbReference type="GO" id="GO:0000407">
    <property type="term" value="C:phagophore assembly site"/>
    <property type="evidence" value="ECO:0007669"/>
    <property type="project" value="TreeGrafter"/>
</dbReference>
<proteinExistence type="predicted"/>
<dbReference type="EMBL" id="JBAMMX010000017">
    <property type="protein sequence ID" value="KAK6924216.1"/>
    <property type="molecule type" value="Genomic_DNA"/>
</dbReference>
<dbReference type="GO" id="GO:0005829">
    <property type="term" value="C:cytosol"/>
    <property type="evidence" value="ECO:0007669"/>
    <property type="project" value="TreeGrafter"/>
</dbReference>
<feature type="domain" description="Autophagy-related protein 13 N-terminal" evidence="3">
    <location>
        <begin position="20"/>
        <end position="260"/>
    </location>
</feature>
<dbReference type="PANTHER" id="PTHR13430">
    <property type="match status" value="1"/>
</dbReference>
<dbReference type="GO" id="GO:0000423">
    <property type="term" value="P:mitophagy"/>
    <property type="evidence" value="ECO:0007669"/>
    <property type="project" value="TreeGrafter"/>
</dbReference>
<gene>
    <name evidence="4" type="ORF">RJ641_010416</name>
</gene>
<dbReference type="PANTHER" id="PTHR13430:SF15">
    <property type="entry name" value="AUTOPHAGY-RELATED PROTEIN 13B"/>
    <property type="match status" value="1"/>
</dbReference>
<keyword evidence="5" id="KW-1185">Reference proteome</keyword>
<feature type="compositionally biased region" description="Polar residues" evidence="2">
    <location>
        <begin position="563"/>
        <end position="599"/>
    </location>
</feature>
<evidence type="ECO:0000256" key="1">
    <source>
        <dbReference type="ARBA" id="ARBA00023006"/>
    </source>
</evidence>
<dbReference type="InterPro" id="IPR040182">
    <property type="entry name" value="ATG13"/>
</dbReference>
<dbReference type="InterPro" id="IPR036570">
    <property type="entry name" value="HORMA_dom_sf"/>
</dbReference>
<feature type="region of interest" description="Disordered" evidence="2">
    <location>
        <begin position="40"/>
        <end position="64"/>
    </location>
</feature>
<dbReference type="GO" id="GO:0034497">
    <property type="term" value="P:protein localization to phagophore assembly site"/>
    <property type="evidence" value="ECO:0007669"/>
    <property type="project" value="TreeGrafter"/>
</dbReference>
<feature type="region of interest" description="Disordered" evidence="2">
    <location>
        <begin position="472"/>
        <end position="491"/>
    </location>
</feature>
<protein>
    <submittedName>
        <fullName evidence="4">Autophagy-related protein 13, N-terminal</fullName>
    </submittedName>
</protein>
<dbReference type="InterPro" id="IPR018731">
    <property type="entry name" value="Atg13_N"/>
</dbReference>
<feature type="compositionally biased region" description="Low complexity" evidence="2">
    <location>
        <begin position="328"/>
        <end position="350"/>
    </location>
</feature>
<feature type="region of interest" description="Disordered" evidence="2">
    <location>
        <begin position="623"/>
        <end position="642"/>
    </location>
</feature>
<evidence type="ECO:0000256" key="2">
    <source>
        <dbReference type="SAM" id="MobiDB-lite"/>
    </source>
</evidence>
<dbReference type="GO" id="GO:0034727">
    <property type="term" value="P:piecemeal microautophagy of the nucleus"/>
    <property type="evidence" value="ECO:0007669"/>
    <property type="project" value="TreeGrafter"/>
</dbReference>
<reference evidence="4 5" key="1">
    <citation type="submission" date="2023-12" db="EMBL/GenBank/DDBJ databases">
        <title>A high-quality genome assembly for Dillenia turbinata (Dilleniales).</title>
        <authorList>
            <person name="Chanderbali A."/>
        </authorList>
    </citation>
    <scope>NUCLEOTIDE SEQUENCE [LARGE SCALE GENOMIC DNA]</scope>
    <source>
        <strain evidence="4">LSX21</strain>
        <tissue evidence="4">Leaf</tissue>
    </source>
</reference>
<feature type="compositionally biased region" description="Polar residues" evidence="2">
    <location>
        <begin position="40"/>
        <end position="50"/>
    </location>
</feature>
<feature type="compositionally biased region" description="Low complexity" evidence="2">
    <location>
        <begin position="51"/>
        <end position="62"/>
    </location>
</feature>
<feature type="non-terminal residue" evidence="4">
    <location>
        <position position="1"/>
    </location>
</feature>
<feature type="region of interest" description="Disordered" evidence="2">
    <location>
        <begin position="328"/>
        <end position="363"/>
    </location>
</feature>
<dbReference type="Proteomes" id="UP001370490">
    <property type="component" value="Unassembled WGS sequence"/>
</dbReference>